<organism evidence="1 2">
    <name type="scientific">Sphingomonas palmae</name>
    <dbReference type="NCBI Taxonomy" id="1855283"/>
    <lineage>
        <taxon>Bacteria</taxon>
        <taxon>Pseudomonadati</taxon>
        <taxon>Pseudomonadota</taxon>
        <taxon>Alphaproteobacteria</taxon>
        <taxon>Sphingomonadales</taxon>
        <taxon>Sphingomonadaceae</taxon>
        <taxon>Sphingomonas</taxon>
    </lineage>
</organism>
<accession>A0A1H7L0N1</accession>
<evidence type="ECO:0000313" key="1">
    <source>
        <dbReference type="EMBL" id="SEK92538.1"/>
    </source>
</evidence>
<evidence type="ECO:0000313" key="2">
    <source>
        <dbReference type="Proteomes" id="UP000199214"/>
    </source>
</evidence>
<dbReference type="STRING" id="1855283.SAMN05216382_1121"/>
<name>A0A1H7L0N1_9SPHN</name>
<dbReference type="Proteomes" id="UP000199214">
    <property type="component" value="Unassembled WGS sequence"/>
</dbReference>
<proteinExistence type="predicted"/>
<reference evidence="2" key="1">
    <citation type="submission" date="2016-10" db="EMBL/GenBank/DDBJ databases">
        <authorList>
            <person name="Varghese N."/>
            <person name="Submissions S."/>
        </authorList>
    </citation>
    <scope>NUCLEOTIDE SEQUENCE [LARGE SCALE GENOMIC DNA]</scope>
    <source>
        <strain evidence="2">JS21-1</strain>
    </source>
</reference>
<dbReference type="AlphaFoldDB" id="A0A1H7L0N1"/>
<dbReference type="SUPFAM" id="SSF53756">
    <property type="entry name" value="UDP-Glycosyltransferase/glycogen phosphorylase"/>
    <property type="match status" value="1"/>
</dbReference>
<sequence>MRLRTAFVGHQVTFVTTRDGVAQRAGVVARLVPDCNRHERLRVIACAARLALLILRRRPQVIVTTGALPGVIGIALGRAIGARTLWIDSIANGEQMSLSGRRARTLATQCLSQWPDVAATEQVGYSGAVL</sequence>
<protein>
    <submittedName>
        <fullName evidence="1">Oligosaccharide biosynthesis protein Alg14 like</fullName>
    </submittedName>
</protein>
<keyword evidence="2" id="KW-1185">Reference proteome</keyword>
<dbReference type="EMBL" id="FNZZ01000002">
    <property type="protein sequence ID" value="SEK92538.1"/>
    <property type="molecule type" value="Genomic_DNA"/>
</dbReference>
<gene>
    <name evidence="1" type="ORF">SAMN05216382_1121</name>
</gene>